<dbReference type="InterPro" id="IPR003593">
    <property type="entry name" value="AAA+_ATPase"/>
</dbReference>
<evidence type="ECO:0000256" key="4">
    <source>
        <dbReference type="SAM" id="MobiDB-lite"/>
    </source>
</evidence>
<dbReference type="EMBL" id="FLUO01000001">
    <property type="protein sequence ID" value="SBV99590.1"/>
    <property type="molecule type" value="Genomic_DNA"/>
</dbReference>
<keyword evidence="2" id="KW-0547">Nucleotide-binding</keyword>
<evidence type="ECO:0000256" key="3">
    <source>
        <dbReference type="ARBA" id="ARBA00022840"/>
    </source>
</evidence>
<dbReference type="InterPro" id="IPR050611">
    <property type="entry name" value="ABCF"/>
</dbReference>
<dbReference type="GO" id="GO:0016887">
    <property type="term" value="F:ATP hydrolysis activity"/>
    <property type="evidence" value="ECO:0007669"/>
    <property type="project" value="InterPro"/>
</dbReference>
<protein>
    <submittedName>
        <fullName evidence="6">Uncharacterized ABC transporter ATP-binding protein YheS</fullName>
    </submittedName>
</protein>
<keyword evidence="3 6" id="KW-0067">ATP-binding</keyword>
<sequence length="636" mass="69927">MLHINDLGYRIGARVLLEGASVHIAQGQRVGLVGRNGSGKTTLFRLIRGEAAPSAGSVTLRPRIKLGWVSQDIPSGETGLLDWVLNADTERKDLLDELARLETAHAPDAGLRIAEIHERLIAIDAHSAPARAAAILTGLGFPAEQHGLPVEQFSGGWRMRVALAAALFPRPDLLLLDEPTNHLDLEATLWLQSHLAAYPGTLILISHDRDLLNAVPDRIVHLDARRLVAYGGNYDAFETTRRMKLDLAAKALTKQLEQRRKIQGFIDRFRAKATKARQAQSRIKMLEKMEVPVPIVEEKAIAFDFPDPEPLSPPLIAIENGVAGYDGRAVLRKLDLRIDTDDRIALLGANGNGKSTLAKVLSDRLGLMDGTMRRSPKMKIGYFAQHQADELNLAATPYEHMAAIMPTATETKIRAHLGRFGFGAELADSKVATLSGGEKARLLFALMTRDAPHVLILDEPTNHLDIDSRQALVAALNAFDGAVILISHDTHLVEMVADRLWRVADGVCQPYDGDLADYRRTLLEERRAAARESRDDPREDAADRREDRRQRAEKRAQLAPLKKKATEAEKAVDKLTAEAAKLENALADPRLYEREGGAQVVALQKDLGALNARLAAAEAAWMRAMEELEAAEAEQD</sequence>
<reference evidence="6" key="1">
    <citation type="submission" date="2016-04" db="EMBL/GenBank/DDBJ databases">
        <authorList>
            <person name="Evans L.H."/>
            <person name="Alamgir A."/>
            <person name="Owens N."/>
            <person name="Weber N.D."/>
            <person name="Virtaneva K."/>
            <person name="Barbian K."/>
            <person name="Babar A."/>
            <person name="Rosenke K."/>
        </authorList>
    </citation>
    <scope>NUCLEOTIDE SEQUENCE</scope>
    <source>
        <strain evidence="6">86</strain>
    </source>
</reference>
<dbReference type="PANTHER" id="PTHR19211">
    <property type="entry name" value="ATP-BINDING TRANSPORT PROTEIN-RELATED"/>
    <property type="match status" value="1"/>
</dbReference>
<organism evidence="6">
    <name type="scientific">uncultured Alphaproteobacteria bacterium</name>
    <dbReference type="NCBI Taxonomy" id="91750"/>
    <lineage>
        <taxon>Bacteria</taxon>
        <taxon>Pseudomonadati</taxon>
        <taxon>Pseudomonadota</taxon>
        <taxon>Alphaproteobacteria</taxon>
        <taxon>environmental samples</taxon>
    </lineage>
</organism>
<dbReference type="InterPro" id="IPR027417">
    <property type="entry name" value="P-loop_NTPase"/>
</dbReference>
<feature type="region of interest" description="Disordered" evidence="4">
    <location>
        <begin position="527"/>
        <end position="567"/>
    </location>
</feature>
<dbReference type="InterPro" id="IPR032781">
    <property type="entry name" value="ABC_tran_Xtn"/>
</dbReference>
<keyword evidence="1" id="KW-0677">Repeat</keyword>
<feature type="domain" description="ABC transporter" evidence="5">
    <location>
        <begin position="316"/>
        <end position="530"/>
    </location>
</feature>
<evidence type="ECO:0000256" key="1">
    <source>
        <dbReference type="ARBA" id="ARBA00022737"/>
    </source>
</evidence>
<dbReference type="AlphaFoldDB" id="A0A212JJL0"/>
<dbReference type="Pfam" id="PF12848">
    <property type="entry name" value="ABC_tran_Xtn"/>
    <property type="match status" value="1"/>
</dbReference>
<evidence type="ECO:0000256" key="2">
    <source>
        <dbReference type="ARBA" id="ARBA00022741"/>
    </source>
</evidence>
<evidence type="ECO:0000313" key="6">
    <source>
        <dbReference type="EMBL" id="SBV99590.1"/>
    </source>
</evidence>
<dbReference type="PROSITE" id="PS50893">
    <property type="entry name" value="ABC_TRANSPORTER_2"/>
    <property type="match status" value="2"/>
</dbReference>
<evidence type="ECO:0000259" key="5">
    <source>
        <dbReference type="PROSITE" id="PS50893"/>
    </source>
</evidence>
<gene>
    <name evidence="6" type="primary">yheS</name>
    <name evidence="6" type="ORF">KL86APRO_11187</name>
</gene>
<proteinExistence type="predicted"/>
<dbReference type="InterPro" id="IPR003439">
    <property type="entry name" value="ABC_transporter-like_ATP-bd"/>
</dbReference>
<name>A0A212JJL0_9PROT</name>
<dbReference type="SMART" id="SM00382">
    <property type="entry name" value="AAA"/>
    <property type="match status" value="2"/>
</dbReference>
<feature type="compositionally biased region" description="Basic and acidic residues" evidence="4">
    <location>
        <begin position="527"/>
        <end position="556"/>
    </location>
</feature>
<feature type="domain" description="ABC transporter" evidence="5">
    <location>
        <begin position="2"/>
        <end position="249"/>
    </location>
</feature>
<accession>A0A212JJL0</accession>
<dbReference type="PROSITE" id="PS00211">
    <property type="entry name" value="ABC_TRANSPORTER_1"/>
    <property type="match status" value="2"/>
</dbReference>
<dbReference type="Pfam" id="PF00005">
    <property type="entry name" value="ABC_tran"/>
    <property type="match status" value="2"/>
</dbReference>
<dbReference type="SUPFAM" id="SSF52540">
    <property type="entry name" value="P-loop containing nucleoside triphosphate hydrolases"/>
    <property type="match status" value="2"/>
</dbReference>
<dbReference type="FunFam" id="3.40.50.300:FF:001197">
    <property type="entry name" value="Putative ATP-binding cassette family ATPase"/>
    <property type="match status" value="1"/>
</dbReference>
<dbReference type="Gene3D" id="3.40.50.300">
    <property type="entry name" value="P-loop containing nucleotide triphosphate hydrolases"/>
    <property type="match status" value="2"/>
</dbReference>
<dbReference type="FunFam" id="3.40.50.300:FF:000011">
    <property type="entry name" value="Putative ABC transporter ATP-binding component"/>
    <property type="match status" value="1"/>
</dbReference>
<dbReference type="InterPro" id="IPR017871">
    <property type="entry name" value="ABC_transporter-like_CS"/>
</dbReference>
<dbReference type="CDD" id="cd03221">
    <property type="entry name" value="ABCF_EF-3"/>
    <property type="match status" value="2"/>
</dbReference>
<dbReference type="PANTHER" id="PTHR19211:SF14">
    <property type="entry name" value="ATP-BINDING CASSETTE SUB-FAMILY F MEMBER 1"/>
    <property type="match status" value="1"/>
</dbReference>
<dbReference type="GO" id="GO:0005524">
    <property type="term" value="F:ATP binding"/>
    <property type="evidence" value="ECO:0007669"/>
    <property type="project" value="UniProtKB-KW"/>
</dbReference>